<evidence type="ECO:0000313" key="1">
    <source>
        <dbReference type="EMBL" id="SVD80325.1"/>
    </source>
</evidence>
<organism evidence="1">
    <name type="scientific">marine metagenome</name>
    <dbReference type="NCBI Taxonomy" id="408172"/>
    <lineage>
        <taxon>unclassified sequences</taxon>
        <taxon>metagenomes</taxon>
        <taxon>ecological metagenomes</taxon>
    </lineage>
</organism>
<protein>
    <submittedName>
        <fullName evidence="1">Uncharacterized protein</fullName>
    </submittedName>
</protein>
<dbReference type="GO" id="GO:0016810">
    <property type="term" value="F:hydrolase activity, acting on carbon-nitrogen (but not peptide) bonds"/>
    <property type="evidence" value="ECO:0007669"/>
    <property type="project" value="InterPro"/>
</dbReference>
<dbReference type="SUPFAM" id="SSF51338">
    <property type="entry name" value="Composite domain of metallo-dependent hydrolases"/>
    <property type="match status" value="1"/>
</dbReference>
<dbReference type="EMBL" id="UINC01174281">
    <property type="protein sequence ID" value="SVD80325.1"/>
    <property type="molecule type" value="Genomic_DNA"/>
</dbReference>
<reference evidence="1" key="1">
    <citation type="submission" date="2018-05" db="EMBL/GenBank/DDBJ databases">
        <authorList>
            <person name="Lanie J.A."/>
            <person name="Ng W.-L."/>
            <person name="Kazmierczak K.M."/>
            <person name="Andrzejewski T.M."/>
            <person name="Davidsen T.M."/>
            <person name="Wayne K.J."/>
            <person name="Tettelin H."/>
            <person name="Glass J.I."/>
            <person name="Rusch D."/>
            <person name="Podicherti R."/>
            <person name="Tsui H.-C.T."/>
            <person name="Winkler M.E."/>
        </authorList>
    </citation>
    <scope>NUCLEOTIDE SEQUENCE</scope>
</reference>
<dbReference type="AlphaFoldDB" id="A0A382YBW8"/>
<proteinExistence type="predicted"/>
<accession>A0A382YBW8</accession>
<sequence>MPGGGKRMVMPSQGVQYTLVNGDVVYADGKIVGSGSGQILRS</sequence>
<gene>
    <name evidence="1" type="ORF">METZ01_LOCUS433179</name>
</gene>
<dbReference type="InterPro" id="IPR011059">
    <property type="entry name" value="Metal-dep_hydrolase_composite"/>
</dbReference>
<name>A0A382YBW8_9ZZZZ</name>